<dbReference type="Proteomes" id="UP001198701">
    <property type="component" value="Unassembled WGS sequence"/>
</dbReference>
<dbReference type="PANTHER" id="PTHR44858">
    <property type="entry name" value="TETRATRICOPEPTIDE REPEAT PROTEIN 6"/>
    <property type="match status" value="1"/>
</dbReference>
<accession>A0ABS8ITY8</accession>
<keyword evidence="6" id="KW-1185">Reference proteome</keyword>
<protein>
    <submittedName>
        <fullName evidence="5">Type IV pilus biogenesis/stability protein PilW</fullName>
    </submittedName>
</protein>
<dbReference type="InterPro" id="IPR013360">
    <property type="entry name" value="Pilus_4_PilW"/>
</dbReference>
<evidence type="ECO:0000256" key="1">
    <source>
        <dbReference type="ARBA" id="ARBA00022737"/>
    </source>
</evidence>
<dbReference type="SUPFAM" id="SSF48452">
    <property type="entry name" value="TPR-like"/>
    <property type="match status" value="1"/>
</dbReference>
<evidence type="ECO:0000256" key="3">
    <source>
        <dbReference type="PROSITE-ProRule" id="PRU00339"/>
    </source>
</evidence>
<proteinExistence type="predicted"/>
<dbReference type="Pfam" id="PF13432">
    <property type="entry name" value="TPR_16"/>
    <property type="match status" value="2"/>
</dbReference>
<dbReference type="SMART" id="SM00028">
    <property type="entry name" value="TPR"/>
    <property type="match status" value="3"/>
</dbReference>
<gene>
    <name evidence="5" type="primary">pilW</name>
    <name evidence="5" type="ORF">LMJ30_11820</name>
</gene>
<keyword evidence="1" id="KW-0677">Repeat</keyword>
<feature type="chain" id="PRO_5047058523" evidence="4">
    <location>
        <begin position="26"/>
        <end position="273"/>
    </location>
</feature>
<dbReference type="InterPro" id="IPR050498">
    <property type="entry name" value="Ycf3"/>
</dbReference>
<dbReference type="PANTHER" id="PTHR44858:SF1">
    <property type="entry name" value="UDP-N-ACETYLGLUCOSAMINE--PEPTIDE N-ACETYLGLUCOSAMINYLTRANSFERASE SPINDLY-RELATED"/>
    <property type="match status" value="1"/>
</dbReference>
<evidence type="ECO:0000313" key="6">
    <source>
        <dbReference type="Proteomes" id="UP001198701"/>
    </source>
</evidence>
<dbReference type="Gene3D" id="1.25.40.10">
    <property type="entry name" value="Tetratricopeptide repeat domain"/>
    <property type="match status" value="1"/>
</dbReference>
<feature type="signal peptide" evidence="4">
    <location>
        <begin position="1"/>
        <end position="25"/>
    </location>
</feature>
<feature type="repeat" description="TPR" evidence="3">
    <location>
        <begin position="52"/>
        <end position="85"/>
    </location>
</feature>
<keyword evidence="2 3" id="KW-0802">TPR repeat</keyword>
<dbReference type="PROSITE" id="PS51257">
    <property type="entry name" value="PROKAR_LIPOPROTEIN"/>
    <property type="match status" value="1"/>
</dbReference>
<comment type="caution">
    <text evidence="5">The sequence shown here is derived from an EMBL/GenBank/DDBJ whole genome shotgun (WGS) entry which is preliminary data.</text>
</comment>
<dbReference type="InterPro" id="IPR011990">
    <property type="entry name" value="TPR-like_helical_dom_sf"/>
</dbReference>
<dbReference type="InterPro" id="IPR019734">
    <property type="entry name" value="TPR_rpt"/>
</dbReference>
<evidence type="ECO:0000256" key="4">
    <source>
        <dbReference type="SAM" id="SignalP"/>
    </source>
</evidence>
<feature type="repeat" description="TPR" evidence="3">
    <location>
        <begin position="86"/>
        <end position="119"/>
    </location>
</feature>
<dbReference type="PROSITE" id="PS50005">
    <property type="entry name" value="TPR"/>
    <property type="match status" value="2"/>
</dbReference>
<dbReference type="NCBIfam" id="TIGR02521">
    <property type="entry name" value="type_IV_pilW"/>
    <property type="match status" value="1"/>
</dbReference>
<sequence>MKPAAARQWLAPLALCAAAALSACAGGSGNPAITSSGDLKTASDQTLEEKRANIRLQLAIGYYQDRKYEVALDEIKKAIAADPDSADAHGVRALIYSAMGETALAGQSFQRALQLAPRNPELANNYGSFLCQNGKAEQGIALFESALKNPAYQSPVNALLNAGSCSLRAGKLDAAERYLLEALRYDADLPATNGNLAQVYFERHDIQRAGFFLNRLREAAKIDTLPAETLWLAIRIDRKLGDKSSEASMVAQLRRRFPASPEYAEYQRGAFNE</sequence>
<organism evidence="5 6">
    <name type="scientific">Massilia agrisoli</name>
    <dbReference type="NCBI Taxonomy" id="2892444"/>
    <lineage>
        <taxon>Bacteria</taxon>
        <taxon>Pseudomonadati</taxon>
        <taxon>Pseudomonadota</taxon>
        <taxon>Betaproteobacteria</taxon>
        <taxon>Burkholderiales</taxon>
        <taxon>Oxalobacteraceae</taxon>
        <taxon>Telluria group</taxon>
        <taxon>Massilia</taxon>
    </lineage>
</organism>
<name>A0ABS8ITY8_9BURK</name>
<reference evidence="5 6" key="1">
    <citation type="submission" date="2021-11" db="EMBL/GenBank/DDBJ databases">
        <authorList>
            <person name="Huq M.A."/>
        </authorList>
    </citation>
    <scope>NUCLEOTIDE SEQUENCE [LARGE SCALE GENOMIC DNA]</scope>
    <source>
        <strain evidence="5 6">MAHUQ-52</strain>
    </source>
</reference>
<keyword evidence="4" id="KW-0732">Signal</keyword>
<dbReference type="EMBL" id="JAJHPV010000013">
    <property type="protein sequence ID" value="MCC6071648.1"/>
    <property type="molecule type" value="Genomic_DNA"/>
</dbReference>
<dbReference type="RefSeq" id="WP_229432545.1">
    <property type="nucleotide sequence ID" value="NZ_JAJHPV010000013.1"/>
</dbReference>
<evidence type="ECO:0000313" key="5">
    <source>
        <dbReference type="EMBL" id="MCC6071648.1"/>
    </source>
</evidence>
<evidence type="ECO:0000256" key="2">
    <source>
        <dbReference type="ARBA" id="ARBA00022803"/>
    </source>
</evidence>